<keyword evidence="3" id="KW-1185">Reference proteome</keyword>
<reference evidence="2 3" key="1">
    <citation type="submission" date="2018-10" db="EMBL/GenBank/DDBJ databases">
        <title>Genome assembly for a Yunnan-Guizhou Plateau 3E fish, Anabarilius grahami (Regan), and its evolutionary and genetic applications.</title>
        <authorList>
            <person name="Jiang W."/>
        </authorList>
    </citation>
    <scope>NUCLEOTIDE SEQUENCE [LARGE SCALE GENOMIC DNA]</scope>
    <source>
        <strain evidence="2">AG-KIZ</strain>
        <tissue evidence="2">Muscle</tissue>
    </source>
</reference>
<dbReference type="Proteomes" id="UP000281406">
    <property type="component" value="Unassembled WGS sequence"/>
</dbReference>
<protein>
    <submittedName>
        <fullName evidence="2">Uncharacterized protein</fullName>
    </submittedName>
</protein>
<organism evidence="2 3">
    <name type="scientific">Anabarilius grahami</name>
    <name type="common">Kanglang fish</name>
    <name type="synonym">Barilius grahami</name>
    <dbReference type="NCBI Taxonomy" id="495550"/>
    <lineage>
        <taxon>Eukaryota</taxon>
        <taxon>Metazoa</taxon>
        <taxon>Chordata</taxon>
        <taxon>Craniata</taxon>
        <taxon>Vertebrata</taxon>
        <taxon>Euteleostomi</taxon>
        <taxon>Actinopterygii</taxon>
        <taxon>Neopterygii</taxon>
        <taxon>Teleostei</taxon>
        <taxon>Ostariophysi</taxon>
        <taxon>Cypriniformes</taxon>
        <taxon>Xenocyprididae</taxon>
        <taxon>Xenocypridinae</taxon>
        <taxon>Xenocypridinae incertae sedis</taxon>
        <taxon>Anabarilius</taxon>
    </lineage>
</organism>
<accession>A0A3N0XR44</accession>
<comment type="caution">
    <text evidence="2">The sequence shown here is derived from an EMBL/GenBank/DDBJ whole genome shotgun (WGS) entry which is preliminary data.</text>
</comment>
<feature type="region of interest" description="Disordered" evidence="1">
    <location>
        <begin position="53"/>
        <end position="75"/>
    </location>
</feature>
<name>A0A3N0XR44_ANAGA</name>
<dbReference type="EMBL" id="RJVU01066817">
    <property type="protein sequence ID" value="ROI89217.1"/>
    <property type="molecule type" value="Genomic_DNA"/>
</dbReference>
<gene>
    <name evidence="2" type="ORF">DPX16_0670</name>
</gene>
<proteinExistence type="predicted"/>
<evidence type="ECO:0000313" key="2">
    <source>
        <dbReference type="EMBL" id="ROI89217.1"/>
    </source>
</evidence>
<dbReference type="AlphaFoldDB" id="A0A3N0XR44"/>
<feature type="compositionally biased region" description="Polar residues" evidence="1">
    <location>
        <begin position="59"/>
        <end position="75"/>
    </location>
</feature>
<evidence type="ECO:0000313" key="3">
    <source>
        <dbReference type="Proteomes" id="UP000281406"/>
    </source>
</evidence>
<evidence type="ECO:0000256" key="1">
    <source>
        <dbReference type="SAM" id="MobiDB-lite"/>
    </source>
</evidence>
<sequence>MVRSSVTVQKGRRQGITVKDVLLKPVWINSSADAMGSGMTGVGDRWRQGTLTHRRGVTQGEQQTLESGKQITGSP</sequence>